<organism evidence="1 2">
    <name type="scientific">Senna tora</name>
    <dbReference type="NCBI Taxonomy" id="362788"/>
    <lineage>
        <taxon>Eukaryota</taxon>
        <taxon>Viridiplantae</taxon>
        <taxon>Streptophyta</taxon>
        <taxon>Embryophyta</taxon>
        <taxon>Tracheophyta</taxon>
        <taxon>Spermatophyta</taxon>
        <taxon>Magnoliopsida</taxon>
        <taxon>eudicotyledons</taxon>
        <taxon>Gunneridae</taxon>
        <taxon>Pentapetalae</taxon>
        <taxon>rosids</taxon>
        <taxon>fabids</taxon>
        <taxon>Fabales</taxon>
        <taxon>Fabaceae</taxon>
        <taxon>Caesalpinioideae</taxon>
        <taxon>Cassia clade</taxon>
        <taxon>Senna</taxon>
    </lineage>
</organism>
<keyword evidence="2" id="KW-1185">Reference proteome</keyword>
<reference evidence="1" key="1">
    <citation type="submission" date="2020-09" db="EMBL/GenBank/DDBJ databases">
        <title>Genome-Enabled Discovery of Anthraquinone Biosynthesis in Senna tora.</title>
        <authorList>
            <person name="Kang S.-H."/>
            <person name="Pandey R.P."/>
            <person name="Lee C.-M."/>
            <person name="Sim J.-S."/>
            <person name="Jeong J.-T."/>
            <person name="Choi B.-S."/>
            <person name="Jung M."/>
            <person name="Ginzburg D."/>
            <person name="Zhao K."/>
            <person name="Won S.Y."/>
            <person name="Oh T.-J."/>
            <person name="Yu Y."/>
            <person name="Kim N.-H."/>
            <person name="Lee O.R."/>
            <person name="Lee T.-H."/>
            <person name="Bashyal P."/>
            <person name="Kim T.-S."/>
            <person name="Lee W.-H."/>
            <person name="Kawkins C."/>
            <person name="Kim C.-K."/>
            <person name="Kim J.S."/>
            <person name="Ahn B.O."/>
            <person name="Rhee S.Y."/>
            <person name="Sohng J.K."/>
        </authorList>
    </citation>
    <scope>NUCLEOTIDE SEQUENCE</scope>
    <source>
        <tissue evidence="1">Leaf</tissue>
    </source>
</reference>
<comment type="caution">
    <text evidence="1">The sequence shown here is derived from an EMBL/GenBank/DDBJ whole genome shotgun (WGS) entry which is preliminary data.</text>
</comment>
<proteinExistence type="predicted"/>
<evidence type="ECO:0000313" key="2">
    <source>
        <dbReference type="Proteomes" id="UP000634136"/>
    </source>
</evidence>
<sequence length="41" mass="4749">MSHRVSDPAPSSFEYIADKERERLKKKKACLRLLEIGEKMG</sequence>
<dbReference type="AlphaFoldDB" id="A0A834X472"/>
<name>A0A834X472_9FABA</name>
<protein>
    <submittedName>
        <fullName evidence="1">Uncharacterized protein</fullName>
    </submittedName>
</protein>
<accession>A0A834X472</accession>
<evidence type="ECO:0000313" key="1">
    <source>
        <dbReference type="EMBL" id="KAF7837948.1"/>
    </source>
</evidence>
<gene>
    <name evidence="1" type="ORF">G2W53_006430</name>
</gene>
<dbReference type="Proteomes" id="UP000634136">
    <property type="component" value="Unassembled WGS sequence"/>
</dbReference>
<dbReference type="EMBL" id="JAAIUW010000003">
    <property type="protein sequence ID" value="KAF7837948.1"/>
    <property type="molecule type" value="Genomic_DNA"/>
</dbReference>